<evidence type="ECO:0000313" key="2">
    <source>
        <dbReference type="Proteomes" id="UP000436138"/>
    </source>
</evidence>
<proteinExistence type="predicted"/>
<organism evidence="1 2">
    <name type="scientific">Streptomyces broussonetiae</name>
    <dbReference type="NCBI Taxonomy" id="2686304"/>
    <lineage>
        <taxon>Bacteria</taxon>
        <taxon>Bacillati</taxon>
        <taxon>Actinomycetota</taxon>
        <taxon>Actinomycetes</taxon>
        <taxon>Kitasatosporales</taxon>
        <taxon>Streptomycetaceae</taxon>
        <taxon>Streptomyces</taxon>
    </lineage>
</organism>
<dbReference type="EMBL" id="CP047020">
    <property type="protein sequence ID" value="QHA04604.1"/>
    <property type="molecule type" value="Genomic_DNA"/>
</dbReference>
<name>A0A6I6MZP4_9ACTN</name>
<dbReference type="RefSeq" id="WP_158920462.1">
    <property type="nucleotide sequence ID" value="NZ_CP047020.1"/>
</dbReference>
<evidence type="ECO:0000313" key="1">
    <source>
        <dbReference type="EMBL" id="QHA04604.1"/>
    </source>
</evidence>
<sequence>MRRGTSEYEAAQEAMAEILLERARSGDWPIQYGKLSKLLEEQGHNVPAHSVEMDHLLADVSHQESPDGTKAMLSAMVVLKEKQEPGAGFYRLARDEFGRKGDNVTIWGEEMKLLAHDYRQCRCTSSCAERSTPSRAE</sequence>
<gene>
    <name evidence="1" type="ORF">GQF42_16060</name>
</gene>
<dbReference type="AlphaFoldDB" id="A0A6I6MZP4"/>
<keyword evidence="2" id="KW-1185">Reference proteome</keyword>
<reference evidence="1 2" key="1">
    <citation type="submission" date="2019-12" db="EMBL/GenBank/DDBJ databases">
        <title>Streptomyces sp. strain T44 isolated from rhizosphere soil of Broussonetia papyrifera.</title>
        <authorList>
            <person name="Mo P."/>
        </authorList>
    </citation>
    <scope>NUCLEOTIDE SEQUENCE [LARGE SCALE GENOMIC DNA]</scope>
    <source>
        <strain evidence="1 2">T44</strain>
    </source>
</reference>
<dbReference type="KEGG" id="sbro:GQF42_16060"/>
<dbReference type="Proteomes" id="UP000436138">
    <property type="component" value="Chromosome"/>
</dbReference>
<protein>
    <submittedName>
        <fullName evidence="1">Uncharacterized protein</fullName>
    </submittedName>
</protein>
<accession>A0A6I6MZP4</accession>